<dbReference type="Gene3D" id="1.10.443.10">
    <property type="entry name" value="Intergrase catalytic core"/>
    <property type="match status" value="1"/>
</dbReference>
<evidence type="ECO:0000256" key="4">
    <source>
        <dbReference type="PROSITE-ProRule" id="PRU01248"/>
    </source>
</evidence>
<dbReference type="InterPro" id="IPR013762">
    <property type="entry name" value="Integrase-like_cat_sf"/>
</dbReference>
<gene>
    <name evidence="7" type="ORF">G8759_25100</name>
</gene>
<dbReference type="GO" id="GO:0006310">
    <property type="term" value="P:DNA recombination"/>
    <property type="evidence" value="ECO:0007669"/>
    <property type="project" value="UniProtKB-KW"/>
</dbReference>
<dbReference type="InterPro" id="IPR044068">
    <property type="entry name" value="CB"/>
</dbReference>
<keyword evidence="8" id="KW-1185">Reference proteome</keyword>
<dbReference type="SUPFAM" id="SSF56349">
    <property type="entry name" value="DNA breaking-rejoining enzymes"/>
    <property type="match status" value="1"/>
</dbReference>
<evidence type="ECO:0000259" key="5">
    <source>
        <dbReference type="PROSITE" id="PS51898"/>
    </source>
</evidence>
<accession>A0A6G9ATK0</accession>
<protein>
    <submittedName>
        <fullName evidence="7">Site-specific integrase</fullName>
    </submittedName>
</protein>
<feature type="domain" description="Core-binding (CB)" evidence="6">
    <location>
        <begin position="101"/>
        <end position="188"/>
    </location>
</feature>
<dbReference type="AlphaFoldDB" id="A0A6G9ATK0"/>
<name>A0A6G9ATK0_9BACT</name>
<dbReference type="InterPro" id="IPR011010">
    <property type="entry name" value="DNA_brk_join_enz"/>
</dbReference>
<keyword evidence="2 4" id="KW-0238">DNA-binding</keyword>
<dbReference type="InterPro" id="IPR025269">
    <property type="entry name" value="SAM-like_dom"/>
</dbReference>
<organism evidence="7 8">
    <name type="scientific">Spirosoma aureum</name>
    <dbReference type="NCBI Taxonomy" id="2692134"/>
    <lineage>
        <taxon>Bacteria</taxon>
        <taxon>Pseudomonadati</taxon>
        <taxon>Bacteroidota</taxon>
        <taxon>Cytophagia</taxon>
        <taxon>Cytophagales</taxon>
        <taxon>Cytophagaceae</taxon>
        <taxon>Spirosoma</taxon>
    </lineage>
</organism>
<evidence type="ECO:0000259" key="6">
    <source>
        <dbReference type="PROSITE" id="PS51900"/>
    </source>
</evidence>
<keyword evidence="3" id="KW-0233">DNA recombination</keyword>
<sequence>MKKAKEKASFRLARLSDAGGDLTKQWVVVYYAWSEKQEKLLRKRVIIKGDSIVERKRDAEMVIKEVNRQLKSGAIVDPEFPVDQTPAPVKLALVPAIDPTSNLSAAIDYFLAIKKNSLKANSHKTYRSSLKLFRTYLSDKSLVRLRLNQFTAAHAHTYMDYVLADLGLSNKSFNKHLGVLETLFNFYQQRGQLKINPFVTVKPLAERPGRHTAFLPDQVGRIRDACVLTQDHQLWLFLNFIYYTFARPQSELRLLRVGDILDRTIRIDAENAKNNRTAHVLIPPPLEKLLIQHRIRDYQANHYVFTIDGIPGPKPAYEKYFYNQHRRILNLLKMTDQSYDLYGWKHTGVIALYRATKDVKLIQRQCRHSSLDQTDKYLRDLGLFLNEDQFGKLESI</sequence>
<dbReference type="RefSeq" id="WP_167214349.1">
    <property type="nucleotide sequence ID" value="NZ_CP050063.1"/>
</dbReference>
<dbReference type="Proteomes" id="UP000501802">
    <property type="component" value="Chromosome"/>
</dbReference>
<dbReference type="GO" id="GO:0003677">
    <property type="term" value="F:DNA binding"/>
    <property type="evidence" value="ECO:0007669"/>
    <property type="project" value="UniProtKB-UniRule"/>
</dbReference>
<evidence type="ECO:0000256" key="2">
    <source>
        <dbReference type="ARBA" id="ARBA00023125"/>
    </source>
</evidence>
<dbReference type="Pfam" id="PF13102">
    <property type="entry name" value="Phage_int_SAM_5"/>
    <property type="match status" value="1"/>
</dbReference>
<reference evidence="7 8" key="1">
    <citation type="submission" date="2020-03" db="EMBL/GenBank/DDBJ databases">
        <authorList>
            <person name="Kim M.K."/>
        </authorList>
    </citation>
    <scope>NUCLEOTIDE SEQUENCE [LARGE SCALE GENOMIC DNA]</scope>
    <source>
        <strain evidence="7 8">BT328</strain>
    </source>
</reference>
<dbReference type="EMBL" id="CP050063">
    <property type="protein sequence ID" value="QIP15674.1"/>
    <property type="molecule type" value="Genomic_DNA"/>
</dbReference>
<dbReference type="InterPro" id="IPR010998">
    <property type="entry name" value="Integrase_recombinase_N"/>
</dbReference>
<dbReference type="Gene3D" id="1.10.150.130">
    <property type="match status" value="1"/>
</dbReference>
<feature type="domain" description="Tyr recombinase" evidence="5">
    <location>
        <begin position="209"/>
        <end position="394"/>
    </location>
</feature>
<evidence type="ECO:0000256" key="1">
    <source>
        <dbReference type="ARBA" id="ARBA00022908"/>
    </source>
</evidence>
<dbReference type="KEGG" id="spib:G8759_25100"/>
<dbReference type="InterPro" id="IPR050090">
    <property type="entry name" value="Tyrosine_recombinase_XerCD"/>
</dbReference>
<proteinExistence type="predicted"/>
<evidence type="ECO:0000313" key="7">
    <source>
        <dbReference type="EMBL" id="QIP15674.1"/>
    </source>
</evidence>
<dbReference type="InterPro" id="IPR002104">
    <property type="entry name" value="Integrase_catalytic"/>
</dbReference>
<evidence type="ECO:0000313" key="8">
    <source>
        <dbReference type="Proteomes" id="UP000501802"/>
    </source>
</evidence>
<dbReference type="PROSITE" id="PS51898">
    <property type="entry name" value="TYR_RECOMBINASE"/>
    <property type="match status" value="1"/>
</dbReference>
<keyword evidence="1" id="KW-0229">DNA integration</keyword>
<dbReference type="PROSITE" id="PS51900">
    <property type="entry name" value="CB"/>
    <property type="match status" value="1"/>
</dbReference>
<dbReference type="CDD" id="cd00397">
    <property type="entry name" value="DNA_BRE_C"/>
    <property type="match status" value="1"/>
</dbReference>
<dbReference type="PANTHER" id="PTHR30349">
    <property type="entry name" value="PHAGE INTEGRASE-RELATED"/>
    <property type="match status" value="1"/>
</dbReference>
<dbReference type="GO" id="GO:0015074">
    <property type="term" value="P:DNA integration"/>
    <property type="evidence" value="ECO:0007669"/>
    <property type="project" value="UniProtKB-KW"/>
</dbReference>
<evidence type="ECO:0000256" key="3">
    <source>
        <dbReference type="ARBA" id="ARBA00023172"/>
    </source>
</evidence>